<dbReference type="EMBL" id="CP093442">
    <property type="protein sequence ID" value="UOF02125.1"/>
    <property type="molecule type" value="Genomic_DNA"/>
</dbReference>
<evidence type="ECO:0000313" key="3">
    <source>
        <dbReference type="Proteomes" id="UP000830116"/>
    </source>
</evidence>
<gene>
    <name evidence="2" type="ORF">MNR06_04045</name>
</gene>
<name>A0ABY4CIR8_9BACT</name>
<evidence type="ECO:0008006" key="4">
    <source>
        <dbReference type="Google" id="ProtNLM"/>
    </source>
</evidence>
<dbReference type="RefSeq" id="WP_243538881.1">
    <property type="nucleotide sequence ID" value="NZ_CP093442.1"/>
</dbReference>
<sequence length="457" mass="51423">MRPVFSILLPLLFLTPSSWAALSTDAGSAVAIFRDKRSLFPSGQVSRNALETKLLRSETEISYRTSWDRKEYLLLGAQLLRDIQVARFVETKTPITLLSLNRSDASAVKNLAAKTSLEILSVDDYWARVKERNSTTQGWLPLHNLQSRHDDLGVYSNLIETALRKEAKISAKAVTQIPPLTRVIPLEVTKSFIKLQYNGIIGYADTTHFVSRADFASLAYHPKKNWMAVLYRNNDVLITQKGETIPLSEVLGYVPNTHRGIVVKPESSFYGPPLRARVEILKPEALIWAISAVDGHGEVWWKRKNLLIDESEKNAPDTVSTDALLKRDIYSIAFENKNSVKGLVSSKGVYRTEDGLTWTQIPLFGKMNFPVSIHPNGTWFVGSYKSTNQGKTFEPFIRWDNIAEAIESAYHRNPKILRITQIESLPNAQVQIHVDTGGSSVKLRSSVNSFNWNVVKN</sequence>
<organism evidence="2 3">
    <name type="scientific">Bdellovibrio reynosensis</name>
    <dbReference type="NCBI Taxonomy" id="2835041"/>
    <lineage>
        <taxon>Bacteria</taxon>
        <taxon>Pseudomonadati</taxon>
        <taxon>Bdellovibrionota</taxon>
        <taxon>Bdellovibrionia</taxon>
        <taxon>Bdellovibrionales</taxon>
        <taxon>Pseudobdellovibrionaceae</taxon>
        <taxon>Bdellovibrio</taxon>
    </lineage>
</organism>
<accession>A0ABY4CIR8</accession>
<dbReference type="Gene3D" id="2.130.10.10">
    <property type="entry name" value="YVTN repeat-like/Quinoprotein amine dehydrogenase"/>
    <property type="match status" value="1"/>
</dbReference>
<evidence type="ECO:0000256" key="1">
    <source>
        <dbReference type="SAM" id="SignalP"/>
    </source>
</evidence>
<dbReference type="InterPro" id="IPR015943">
    <property type="entry name" value="WD40/YVTN_repeat-like_dom_sf"/>
</dbReference>
<keyword evidence="3" id="KW-1185">Reference proteome</keyword>
<dbReference type="SUPFAM" id="SSF110296">
    <property type="entry name" value="Oligoxyloglucan reducing end-specific cellobiohydrolase"/>
    <property type="match status" value="1"/>
</dbReference>
<keyword evidence="1" id="KW-0732">Signal</keyword>
<protein>
    <recommendedName>
        <fullName evidence="4">SH3 domain-containing protein</fullName>
    </recommendedName>
</protein>
<reference evidence="2" key="1">
    <citation type="submission" date="2022-03" db="EMBL/GenBank/DDBJ databases">
        <title>Genome Identification and Characterization of new species Bdellovibrio reynosense LBG001 sp. nov. from a Mexico soil sample.</title>
        <authorList>
            <person name="Camilli A."/>
            <person name="Ajao Y."/>
            <person name="Guo X."/>
        </authorList>
    </citation>
    <scope>NUCLEOTIDE SEQUENCE</scope>
    <source>
        <strain evidence="2">LBG001</strain>
    </source>
</reference>
<evidence type="ECO:0000313" key="2">
    <source>
        <dbReference type="EMBL" id="UOF02125.1"/>
    </source>
</evidence>
<feature type="chain" id="PRO_5046879352" description="SH3 domain-containing protein" evidence="1">
    <location>
        <begin position="21"/>
        <end position="457"/>
    </location>
</feature>
<proteinExistence type="predicted"/>
<feature type="signal peptide" evidence="1">
    <location>
        <begin position="1"/>
        <end position="20"/>
    </location>
</feature>
<dbReference type="Proteomes" id="UP000830116">
    <property type="component" value="Chromosome"/>
</dbReference>